<dbReference type="GO" id="GO:0005634">
    <property type="term" value="C:nucleus"/>
    <property type="evidence" value="ECO:0007669"/>
    <property type="project" value="UniProtKB-SubCell"/>
</dbReference>
<organism evidence="6 7">
    <name type="scientific">Chelydra serpentina</name>
    <name type="common">Snapping turtle</name>
    <name type="synonym">Testudo serpentina</name>
    <dbReference type="NCBI Taxonomy" id="8475"/>
    <lineage>
        <taxon>Eukaryota</taxon>
        <taxon>Metazoa</taxon>
        <taxon>Chordata</taxon>
        <taxon>Craniata</taxon>
        <taxon>Vertebrata</taxon>
        <taxon>Euteleostomi</taxon>
        <taxon>Archelosauria</taxon>
        <taxon>Testudinata</taxon>
        <taxon>Testudines</taxon>
        <taxon>Cryptodira</taxon>
        <taxon>Durocryptodira</taxon>
        <taxon>Americhelydia</taxon>
        <taxon>Chelydroidea</taxon>
        <taxon>Chelydridae</taxon>
        <taxon>Chelydra</taxon>
    </lineage>
</organism>
<feature type="compositionally biased region" description="Low complexity" evidence="4">
    <location>
        <begin position="180"/>
        <end position="192"/>
    </location>
</feature>
<evidence type="ECO:0000256" key="3">
    <source>
        <dbReference type="ARBA" id="ARBA00023242"/>
    </source>
</evidence>
<keyword evidence="3" id="KW-0539">Nucleus</keyword>
<evidence type="ECO:0000313" key="7">
    <source>
        <dbReference type="Proteomes" id="UP000694403"/>
    </source>
</evidence>
<sequence length="851" mass="97206">MFRRPPRNFRGRQRAASSCSSSSSSEGGEPEPGEEQGTGSEGDQGEEDEEQEQGPARPAAERQPPAEGPAGDIRGQEEEEEDGGGAPRGRTRGAKPQAGQARGEKALLSFGADEERDEGEELFKIKKPSLNTITFRIQKKENPHSAVREAERSKEIFQSESRIINTTDTCETEEEDEHYSSASEDYNSSASETQSSPPQKRKDLSAGNIPDAAYIQVACRKRQLARTQGDYIPLDTSHRAPISQKKACSDTESEDDSDHDTILHFAPKPKTLRQRMAEYVVPKSDGASEDDEIQNMWEEQQLKKAVRLPQGINVDTSLHKSRPMKIKFDPSVSLPPVNLEIVKKRLTRKITSLQDLHCAHQREHEKYTQDIESSKSTIQELERSSNAALNYKFYRSMKTYMESLIDCLNEKLLHINELESAMQMLLQRQAITLLKRRQEDLKNESAYVQLLSRKNGKSTDDSLEDDETTQELLEECEARRTCRRQARESFGKSDHHEGMSSDDELSEAEMTDFQKNKDDILQESKKICEDVHADFCNIRNILLKFQQWRQKFPDSYYDAYISLCLPKLLSPLIRIQLIGWNPLENFIDLNEMPWFRAIEEFSDAKNMPQSKRIDDPDQTILPTITEKTIFPKITDFVEHVWDPLSTSQTVSLVQLCKNIFEEHSLSKNESSKAKQDLVNSIVSRMKKSIEEDVFIPLYPKSSVEDRISPQSKFQERQFWSAVKLLSNILLWDGIIPEDTLHELGLGKLLNRYLLLILLNAPPGPDNVEKCNKVVACLPERWFKELKNGSTLPQLANFSQHLLQSAHTLYKNNCSDETRDLILLLVKVNALHIAEDFIEEYKLEHLKPIVRK</sequence>
<dbReference type="PANTHER" id="PTHR12214:SF4">
    <property type="entry name" value="INTRON LARGE COMPLEX COMPONENT GCFC2"/>
    <property type="match status" value="1"/>
</dbReference>
<dbReference type="InterPro" id="IPR022783">
    <property type="entry name" value="GCFC_dom"/>
</dbReference>
<feature type="compositionally biased region" description="Basic and acidic residues" evidence="4">
    <location>
        <begin position="138"/>
        <end position="157"/>
    </location>
</feature>
<protein>
    <submittedName>
        <fullName evidence="6">GC-rich sequence DNA-binding factor 2</fullName>
    </submittedName>
</protein>
<feature type="compositionally biased region" description="Basic and acidic residues" evidence="4">
    <location>
        <begin position="487"/>
        <end position="499"/>
    </location>
</feature>
<keyword evidence="7" id="KW-1185">Reference proteome</keyword>
<feature type="compositionally biased region" description="Acidic residues" evidence="4">
    <location>
        <begin position="500"/>
        <end position="509"/>
    </location>
</feature>
<comment type="similarity">
    <text evidence="2">Belongs to the GCF family.</text>
</comment>
<feature type="region of interest" description="Disordered" evidence="4">
    <location>
        <begin position="136"/>
        <end position="208"/>
    </location>
</feature>
<dbReference type="Proteomes" id="UP000694403">
    <property type="component" value="Unplaced"/>
</dbReference>
<dbReference type="GO" id="GO:0000398">
    <property type="term" value="P:mRNA splicing, via spliceosome"/>
    <property type="evidence" value="ECO:0007669"/>
    <property type="project" value="InterPro"/>
</dbReference>
<feature type="compositionally biased region" description="Acidic residues" evidence="4">
    <location>
        <begin position="43"/>
        <end position="52"/>
    </location>
</feature>
<name>A0A8C3SF90_CHESE</name>
<feature type="compositionally biased region" description="Low complexity" evidence="4">
    <location>
        <begin position="17"/>
        <end position="27"/>
    </location>
</feature>
<dbReference type="InterPro" id="IPR012890">
    <property type="entry name" value="GCFC2-like"/>
</dbReference>
<comment type="subcellular location">
    <subcellularLocation>
        <location evidence="1">Nucleus</location>
    </subcellularLocation>
</comment>
<proteinExistence type="inferred from homology"/>
<feature type="region of interest" description="Disordered" evidence="4">
    <location>
        <begin position="1"/>
        <end position="123"/>
    </location>
</feature>
<feature type="region of interest" description="Disordered" evidence="4">
    <location>
        <begin position="487"/>
        <end position="509"/>
    </location>
</feature>
<dbReference type="AlphaFoldDB" id="A0A8C3SF90"/>
<evidence type="ECO:0000259" key="5">
    <source>
        <dbReference type="Pfam" id="PF07842"/>
    </source>
</evidence>
<accession>A0A8C3SF90</accession>
<evidence type="ECO:0000256" key="2">
    <source>
        <dbReference type="ARBA" id="ARBA00010801"/>
    </source>
</evidence>
<reference evidence="6" key="1">
    <citation type="submission" date="2025-08" db="UniProtKB">
        <authorList>
            <consortium name="Ensembl"/>
        </authorList>
    </citation>
    <scope>IDENTIFICATION</scope>
</reference>
<feature type="compositionally biased region" description="Low complexity" evidence="4">
    <location>
        <begin position="53"/>
        <end position="70"/>
    </location>
</feature>
<evidence type="ECO:0000256" key="1">
    <source>
        <dbReference type="ARBA" id="ARBA00004123"/>
    </source>
</evidence>
<feature type="compositionally biased region" description="Basic residues" evidence="4">
    <location>
        <begin position="1"/>
        <end position="13"/>
    </location>
</feature>
<feature type="domain" description="GCF C-terminal" evidence="5">
    <location>
        <begin position="539"/>
        <end position="753"/>
    </location>
</feature>
<evidence type="ECO:0000313" key="6">
    <source>
        <dbReference type="Ensembl" id="ENSCSRP00000012779.1"/>
    </source>
</evidence>
<dbReference type="GO" id="GO:0003677">
    <property type="term" value="F:DNA binding"/>
    <property type="evidence" value="ECO:0007669"/>
    <property type="project" value="InterPro"/>
</dbReference>
<evidence type="ECO:0000256" key="4">
    <source>
        <dbReference type="SAM" id="MobiDB-lite"/>
    </source>
</evidence>
<dbReference type="Pfam" id="PF07842">
    <property type="entry name" value="GCFC"/>
    <property type="match status" value="1"/>
</dbReference>
<dbReference type="PANTHER" id="PTHR12214">
    <property type="entry name" value="GC-RICH SEQUENCE DNA-BINDING FACTOR"/>
    <property type="match status" value="1"/>
</dbReference>
<reference evidence="6" key="2">
    <citation type="submission" date="2025-09" db="UniProtKB">
        <authorList>
            <consortium name="Ensembl"/>
        </authorList>
    </citation>
    <scope>IDENTIFICATION</scope>
</reference>
<dbReference type="Ensembl" id="ENSCSRT00000013292.1">
    <property type="protein sequence ID" value="ENSCSRP00000012779.1"/>
    <property type="gene ID" value="ENSCSRG00000009659.1"/>
</dbReference>